<dbReference type="Proteomes" id="UP000695000">
    <property type="component" value="Unplaced"/>
</dbReference>
<evidence type="ECO:0000256" key="1">
    <source>
        <dbReference type="SAM" id="MobiDB-lite"/>
    </source>
</evidence>
<feature type="region of interest" description="Disordered" evidence="1">
    <location>
        <begin position="342"/>
        <end position="367"/>
    </location>
</feature>
<keyword evidence="2" id="KW-1185">Reference proteome</keyword>
<sequence>MVKCKKYVKNAVAGTVGVHVSEHRGEPARCAPPPLFQDYGETGYITVGTASRRFVSVACTRAACYTTTTTQPPLEANSTVAKPGIPALVHTWCISSFLPLVFHRETILSKKMAKVPIVLLLAVFIIRAHCQEYMDLDEIFARIFCPEKATTMQAQALRHDIIGKIASKLAREGINEDEDLVRKVDEMNKKKESYDDDYYRMAAFGKRNLAALARAGYIRTLPDEDNGKRSIANLAKNGQLPNYQNDAEKRGIESLARNGELHNKREIEDLIDELYEKRNIANLARSYSFPYGKRYIGSLARSGELNRFHNDKRNVASLARGGNLLYGKRNVAALLRQDKIHGPNDRSYDDMMKSDAERDSGNGDKRNLASIKAGYKQPFKRSVETRKKRQADYYEINDEYASPVLQNQNVFEYEELIKALTGEYPNTDKRFLGSVAKSGWFRPSASSRFTSRIDKRHIGSLARLGWLPSFRSVRRFNRSGRSSNECYREASADGQTKEYAFPEDKLPVDDKRFLLQPAVDRILLQRVLMQPRNH</sequence>
<evidence type="ECO:0000313" key="3">
    <source>
        <dbReference type="RefSeq" id="XP_017770399.1"/>
    </source>
</evidence>
<proteinExistence type="predicted"/>
<organism evidence="2 3">
    <name type="scientific">Nicrophorus vespilloides</name>
    <name type="common">Boreal carrion beetle</name>
    <dbReference type="NCBI Taxonomy" id="110193"/>
    <lineage>
        <taxon>Eukaryota</taxon>
        <taxon>Metazoa</taxon>
        <taxon>Ecdysozoa</taxon>
        <taxon>Arthropoda</taxon>
        <taxon>Hexapoda</taxon>
        <taxon>Insecta</taxon>
        <taxon>Pterygota</taxon>
        <taxon>Neoptera</taxon>
        <taxon>Endopterygota</taxon>
        <taxon>Coleoptera</taxon>
        <taxon>Polyphaga</taxon>
        <taxon>Staphyliniformia</taxon>
        <taxon>Silphidae</taxon>
        <taxon>Nicrophorinae</taxon>
        <taxon>Nicrophorus</taxon>
    </lineage>
</organism>
<dbReference type="GeneID" id="108558102"/>
<reference evidence="3" key="1">
    <citation type="submission" date="2025-08" db="UniProtKB">
        <authorList>
            <consortium name="RefSeq"/>
        </authorList>
    </citation>
    <scope>IDENTIFICATION</scope>
    <source>
        <tissue evidence="3">Whole Larva</tissue>
    </source>
</reference>
<accession>A0ABM1M749</accession>
<dbReference type="RefSeq" id="XP_017770399.1">
    <property type="nucleotide sequence ID" value="XM_017914910.1"/>
</dbReference>
<name>A0ABM1M749_NICVS</name>
<evidence type="ECO:0000313" key="2">
    <source>
        <dbReference type="Proteomes" id="UP000695000"/>
    </source>
</evidence>
<protein>
    <submittedName>
        <fullName evidence="3">Uncharacterized protein LOC108558102</fullName>
    </submittedName>
</protein>
<gene>
    <name evidence="3" type="primary">LOC108558102</name>
</gene>